<gene>
    <name evidence="6" type="ORF">P171DRAFT_522771</name>
</gene>
<dbReference type="InterPro" id="IPR001138">
    <property type="entry name" value="Zn2Cys6_DnaBD"/>
</dbReference>
<dbReference type="SMART" id="SM00066">
    <property type="entry name" value="GAL4"/>
    <property type="match status" value="1"/>
</dbReference>
<dbReference type="CDD" id="cd00067">
    <property type="entry name" value="GAL4"/>
    <property type="match status" value="1"/>
</dbReference>
<dbReference type="PROSITE" id="PS50048">
    <property type="entry name" value="ZN2_CY6_FUNGAL_2"/>
    <property type="match status" value="1"/>
</dbReference>
<reference evidence="6" key="1">
    <citation type="journal article" date="2020" name="Stud. Mycol.">
        <title>101 Dothideomycetes genomes: a test case for predicting lifestyles and emergence of pathogens.</title>
        <authorList>
            <person name="Haridas S."/>
            <person name="Albert R."/>
            <person name="Binder M."/>
            <person name="Bloem J."/>
            <person name="Labutti K."/>
            <person name="Salamov A."/>
            <person name="Andreopoulos B."/>
            <person name="Baker S."/>
            <person name="Barry K."/>
            <person name="Bills G."/>
            <person name="Bluhm B."/>
            <person name="Cannon C."/>
            <person name="Castanera R."/>
            <person name="Culley D."/>
            <person name="Daum C."/>
            <person name="Ezra D."/>
            <person name="Gonzalez J."/>
            <person name="Henrissat B."/>
            <person name="Kuo A."/>
            <person name="Liang C."/>
            <person name="Lipzen A."/>
            <person name="Lutzoni F."/>
            <person name="Magnuson J."/>
            <person name="Mondo S."/>
            <person name="Nolan M."/>
            <person name="Ohm R."/>
            <person name="Pangilinan J."/>
            <person name="Park H.-J."/>
            <person name="Ramirez L."/>
            <person name="Alfaro M."/>
            <person name="Sun H."/>
            <person name="Tritt A."/>
            <person name="Yoshinaga Y."/>
            <person name="Zwiers L.-H."/>
            <person name="Turgeon B."/>
            <person name="Goodwin S."/>
            <person name="Spatafora J."/>
            <person name="Crous P."/>
            <person name="Grigoriev I."/>
        </authorList>
    </citation>
    <scope>NUCLEOTIDE SEQUENCE</scope>
    <source>
        <strain evidence="6">CBS 690.94</strain>
    </source>
</reference>
<dbReference type="PROSITE" id="PS00463">
    <property type="entry name" value="ZN2_CY6_FUNGAL_1"/>
    <property type="match status" value="1"/>
</dbReference>
<dbReference type="Gene3D" id="4.10.240.10">
    <property type="entry name" value="Zn(2)-C6 fungal-type DNA-binding domain"/>
    <property type="match status" value="1"/>
</dbReference>
<dbReference type="InterPro" id="IPR007219">
    <property type="entry name" value="XnlR_reg_dom"/>
</dbReference>
<keyword evidence="7" id="KW-1185">Reference proteome</keyword>
<accession>A0A9P4PHM5</accession>
<comment type="subcellular location">
    <subcellularLocation>
        <location evidence="1">Nucleus</location>
    </subcellularLocation>
</comment>
<comment type="caution">
    <text evidence="6">The sequence shown here is derived from an EMBL/GenBank/DDBJ whole genome shotgun (WGS) entry which is preliminary data.</text>
</comment>
<dbReference type="SMART" id="SM00906">
    <property type="entry name" value="Fungal_trans"/>
    <property type="match status" value="1"/>
</dbReference>
<proteinExistence type="predicted"/>
<dbReference type="PANTHER" id="PTHR31001:SF74">
    <property type="entry name" value="ZN(II)2CYS6 TRANSCRIPTION FACTOR (EUROFUNG)"/>
    <property type="match status" value="1"/>
</dbReference>
<dbReference type="OrthoDB" id="4934715at2759"/>
<dbReference type="Pfam" id="PF04082">
    <property type="entry name" value="Fungal_trans"/>
    <property type="match status" value="1"/>
</dbReference>
<feature type="region of interest" description="Disordered" evidence="4">
    <location>
        <begin position="98"/>
        <end position="126"/>
    </location>
</feature>
<evidence type="ECO:0000313" key="7">
    <source>
        <dbReference type="Proteomes" id="UP000799764"/>
    </source>
</evidence>
<evidence type="ECO:0000313" key="6">
    <source>
        <dbReference type="EMBL" id="KAF2443144.1"/>
    </source>
</evidence>
<keyword evidence="3" id="KW-0539">Nucleus</keyword>
<evidence type="ECO:0000256" key="4">
    <source>
        <dbReference type="SAM" id="MobiDB-lite"/>
    </source>
</evidence>
<sequence>MDMATSTGSSGRLLTRAKGRDKPQLSCDFCRRRKLRCDRKQPCQSCIRLGQASACSFPFSQLSHSLNYASGHNADQSRFQERVNHLEALVRMLAEKQQDIPPVSTPDSTVTSNTYPNTEEGSMPESDFGRMRLQKSMSSYVESDHWKAILEEINDLKDMANEEATHGPESSEEEAERLPGADLFFLDIYPATKMELIAAIPSRPIVDSMIASYFKAVDMPITLIIHRGVFFKQYERFWQDPTSTPTMWMTMLFGMMFMVAYTALYINAGDNPVDEDTLLEYQSIVLTYREKMIQCLRLANYMKGIPHTIEALLTLLLTEYAQGEEAQQGCWQLIGTIIRVALKMGYHRDGSHFPELSPFEAEMRRRTWYMLIQFDIATASQVGLPRTIKESQCDTAEPRNLLDDDFDDTITVLPPARPFNEHTLTQFLIHKSRIVTVYGMICDFTTSTKQRDYDEAIRLDTLLSTAFNQKPPVLEIKPLHRSIMDGTELITRRLYIAMSFYHAQMTLHRKFMILAKTNSKYNASYSTCLNAAYLALQLQVDLFEHTQPGRMLYADRWKIYALIQSEFLLATIILCYNLDDDIANVRRGTPSLSTSEMMARMIAALQSARDIWGKQQGISKEARTAVKAINVVLAKTQPRAHCPPANSRSTIPVWTYSGPSSPHDSVQTQEDLVAAPMPVVVEPMPKSSVGGQLDMVAAEQGQFSEGPWNEFFDLDEEWDAWMQLQV</sequence>
<evidence type="ECO:0000256" key="1">
    <source>
        <dbReference type="ARBA" id="ARBA00004123"/>
    </source>
</evidence>
<dbReference type="SUPFAM" id="SSF57701">
    <property type="entry name" value="Zn2/Cys6 DNA-binding domain"/>
    <property type="match status" value="1"/>
</dbReference>
<dbReference type="InterPro" id="IPR036864">
    <property type="entry name" value="Zn2-C6_fun-type_DNA-bd_sf"/>
</dbReference>
<dbReference type="GO" id="GO:0006351">
    <property type="term" value="P:DNA-templated transcription"/>
    <property type="evidence" value="ECO:0007669"/>
    <property type="project" value="InterPro"/>
</dbReference>
<dbReference type="InterPro" id="IPR050613">
    <property type="entry name" value="Sec_Metabolite_Reg"/>
</dbReference>
<evidence type="ECO:0000256" key="2">
    <source>
        <dbReference type="ARBA" id="ARBA00022723"/>
    </source>
</evidence>
<dbReference type="AlphaFoldDB" id="A0A9P4PHM5"/>
<dbReference type="EMBL" id="MU001503">
    <property type="protein sequence ID" value="KAF2443144.1"/>
    <property type="molecule type" value="Genomic_DNA"/>
</dbReference>
<evidence type="ECO:0000259" key="5">
    <source>
        <dbReference type="PROSITE" id="PS50048"/>
    </source>
</evidence>
<dbReference type="GO" id="GO:0008270">
    <property type="term" value="F:zinc ion binding"/>
    <property type="evidence" value="ECO:0007669"/>
    <property type="project" value="InterPro"/>
</dbReference>
<dbReference type="GO" id="GO:0003677">
    <property type="term" value="F:DNA binding"/>
    <property type="evidence" value="ECO:0007669"/>
    <property type="project" value="InterPro"/>
</dbReference>
<feature type="compositionally biased region" description="Polar residues" evidence="4">
    <location>
        <begin position="105"/>
        <end position="120"/>
    </location>
</feature>
<name>A0A9P4PHM5_9PLEO</name>
<dbReference type="CDD" id="cd12148">
    <property type="entry name" value="fungal_TF_MHR"/>
    <property type="match status" value="1"/>
</dbReference>
<keyword evidence="2" id="KW-0479">Metal-binding</keyword>
<dbReference type="PANTHER" id="PTHR31001">
    <property type="entry name" value="UNCHARACTERIZED TRANSCRIPTIONAL REGULATORY PROTEIN"/>
    <property type="match status" value="1"/>
</dbReference>
<dbReference type="Proteomes" id="UP000799764">
    <property type="component" value="Unassembled WGS sequence"/>
</dbReference>
<dbReference type="GO" id="GO:0000981">
    <property type="term" value="F:DNA-binding transcription factor activity, RNA polymerase II-specific"/>
    <property type="evidence" value="ECO:0007669"/>
    <property type="project" value="InterPro"/>
</dbReference>
<evidence type="ECO:0000256" key="3">
    <source>
        <dbReference type="ARBA" id="ARBA00023242"/>
    </source>
</evidence>
<protein>
    <recommendedName>
        <fullName evidence="5">Zn(2)-C6 fungal-type domain-containing protein</fullName>
    </recommendedName>
</protein>
<feature type="domain" description="Zn(2)-C6 fungal-type" evidence="5">
    <location>
        <begin position="26"/>
        <end position="57"/>
    </location>
</feature>
<dbReference type="GO" id="GO:0005634">
    <property type="term" value="C:nucleus"/>
    <property type="evidence" value="ECO:0007669"/>
    <property type="project" value="UniProtKB-SubCell"/>
</dbReference>
<organism evidence="6 7">
    <name type="scientific">Karstenula rhodostoma CBS 690.94</name>
    <dbReference type="NCBI Taxonomy" id="1392251"/>
    <lineage>
        <taxon>Eukaryota</taxon>
        <taxon>Fungi</taxon>
        <taxon>Dikarya</taxon>
        <taxon>Ascomycota</taxon>
        <taxon>Pezizomycotina</taxon>
        <taxon>Dothideomycetes</taxon>
        <taxon>Pleosporomycetidae</taxon>
        <taxon>Pleosporales</taxon>
        <taxon>Massarineae</taxon>
        <taxon>Didymosphaeriaceae</taxon>
        <taxon>Karstenula</taxon>
    </lineage>
</organism>
<dbReference type="Pfam" id="PF00172">
    <property type="entry name" value="Zn_clus"/>
    <property type="match status" value="1"/>
</dbReference>